<reference evidence="2 3" key="1">
    <citation type="journal article" date="2020" name="Nature">
        <title>Isolation of an archaeon at the prokaryote-eukaryote interface.</title>
        <authorList>
            <person name="Imachi H."/>
            <person name="Nobu M.K."/>
            <person name="Nakahara N."/>
            <person name="Morono Y."/>
            <person name="Ogawara M."/>
            <person name="Takaki Y."/>
            <person name="Takano Y."/>
            <person name="Uematsu K."/>
            <person name="Ikuta T."/>
            <person name="Ito M."/>
            <person name="Matsui Y."/>
            <person name="Miyazaki M."/>
            <person name="Murata K."/>
            <person name="Saito Y."/>
            <person name="Sakai S."/>
            <person name="Song C."/>
            <person name="Tasumi E."/>
            <person name="Yamanaka Y."/>
            <person name="Yamaguchi T."/>
            <person name="Kamagata Y."/>
            <person name="Tamaki H."/>
            <person name="Takai K."/>
        </authorList>
    </citation>
    <scope>NUCLEOTIDE SEQUENCE [LARGE SCALE GENOMIC DNA]</scope>
    <source>
        <strain evidence="2 3">MK-D1</strain>
    </source>
</reference>
<organism evidence="2 3">
    <name type="scientific">Promethearchaeum syntrophicum</name>
    <dbReference type="NCBI Taxonomy" id="2594042"/>
    <lineage>
        <taxon>Archaea</taxon>
        <taxon>Promethearchaeati</taxon>
        <taxon>Promethearchaeota</taxon>
        <taxon>Promethearchaeia</taxon>
        <taxon>Promethearchaeales</taxon>
        <taxon>Promethearchaeaceae</taxon>
        <taxon>Promethearchaeum</taxon>
    </lineage>
</organism>
<accession>A0A5B9D5A1</accession>
<dbReference type="PANTHER" id="PTHR34990:SF2">
    <property type="entry name" value="BLL8164 PROTEIN"/>
    <property type="match status" value="1"/>
</dbReference>
<dbReference type="GO" id="GO:0008758">
    <property type="term" value="F:UDP-2,3-diacylglucosamine hydrolase activity"/>
    <property type="evidence" value="ECO:0007669"/>
    <property type="project" value="TreeGrafter"/>
</dbReference>
<protein>
    <submittedName>
        <fullName evidence="2">Metallophosphoesterase family protein</fullName>
    </submittedName>
</protein>
<reference evidence="2 3" key="2">
    <citation type="journal article" date="2024" name="Int. J. Syst. Evol. Microbiol.">
        <title>Promethearchaeum syntrophicum gen. nov., sp. nov., an anaerobic, obligately syntrophic archaeon, the first isolate of the lineage 'Asgard' archaea, and proposal of the new archaeal phylum Promethearchaeota phyl. nov. and kingdom Promethearchaeati regn. nov.</title>
        <authorList>
            <person name="Imachi H."/>
            <person name="Nobu M.K."/>
            <person name="Kato S."/>
            <person name="Takaki Y."/>
            <person name="Miyazaki M."/>
            <person name="Miyata M."/>
            <person name="Ogawara M."/>
            <person name="Saito Y."/>
            <person name="Sakai S."/>
            <person name="Tahara Y.O."/>
            <person name="Takano Y."/>
            <person name="Tasumi E."/>
            <person name="Uematsu K."/>
            <person name="Yoshimura T."/>
            <person name="Itoh T."/>
            <person name="Ohkuma M."/>
            <person name="Takai K."/>
        </authorList>
    </citation>
    <scope>NUCLEOTIDE SEQUENCE [LARGE SCALE GENOMIC DNA]</scope>
    <source>
        <strain evidence="2 3">MK-D1</strain>
    </source>
</reference>
<evidence type="ECO:0000313" key="2">
    <source>
        <dbReference type="EMBL" id="QEE14232.1"/>
    </source>
</evidence>
<dbReference type="KEGG" id="psyt:DSAG12_00043"/>
<dbReference type="PANTHER" id="PTHR34990">
    <property type="entry name" value="UDP-2,3-DIACYLGLUCOSAMINE HYDROLASE-RELATED"/>
    <property type="match status" value="1"/>
</dbReference>
<dbReference type="Pfam" id="PF12850">
    <property type="entry name" value="Metallophos_2"/>
    <property type="match status" value="1"/>
</dbReference>
<dbReference type="AlphaFoldDB" id="A0A5B9D5A1"/>
<dbReference type="GO" id="GO:0016020">
    <property type="term" value="C:membrane"/>
    <property type="evidence" value="ECO:0007669"/>
    <property type="project" value="GOC"/>
</dbReference>
<dbReference type="Proteomes" id="UP000321408">
    <property type="component" value="Chromosome"/>
</dbReference>
<dbReference type="InterPro" id="IPR029052">
    <property type="entry name" value="Metallo-depent_PP-like"/>
</dbReference>
<dbReference type="RefSeq" id="WP_147661196.1">
    <property type="nucleotide sequence ID" value="NZ_CP042905.2"/>
</dbReference>
<dbReference type="GeneID" id="41328051"/>
<dbReference type="Gene3D" id="3.60.21.10">
    <property type="match status" value="2"/>
</dbReference>
<name>A0A5B9D5A1_9ARCH</name>
<dbReference type="InterPro" id="IPR024654">
    <property type="entry name" value="Calcineurin-like_PHP_lpxH"/>
</dbReference>
<evidence type="ECO:0000259" key="1">
    <source>
        <dbReference type="Pfam" id="PF12850"/>
    </source>
</evidence>
<dbReference type="GO" id="GO:0009245">
    <property type="term" value="P:lipid A biosynthetic process"/>
    <property type="evidence" value="ECO:0007669"/>
    <property type="project" value="TreeGrafter"/>
</dbReference>
<keyword evidence="3" id="KW-1185">Reference proteome</keyword>
<dbReference type="InterPro" id="IPR043461">
    <property type="entry name" value="LpxH-like"/>
</dbReference>
<dbReference type="EMBL" id="CP042905">
    <property type="protein sequence ID" value="QEE14232.1"/>
    <property type="molecule type" value="Genomic_DNA"/>
</dbReference>
<evidence type="ECO:0000313" key="3">
    <source>
        <dbReference type="Proteomes" id="UP000321408"/>
    </source>
</evidence>
<proteinExistence type="predicted"/>
<sequence>MSNNINKNYIFVFSDLHLADGTGTDDFGNFGVTSEREDKLISFINQYNPGKIIANGDIYEKWQVKMKKIRVAHPKMINFLETDERVELLVGNHDYRRRGRLFYHFTTKTNKLGLITHGFQVDTGFKSSISRFFSWILGGIEKIFPGIDNHFCKKKFWNQALRNKVRKFALKKFEKGYDIVVCGHCHGSTYEEIENRIYANSGTCQEGKLEGVLIDTDTGVVKVITG</sequence>
<gene>
    <name evidence="2" type="ORF">DSAG12_00043</name>
</gene>
<feature type="domain" description="Calcineurin-like phosphoesterase" evidence="1">
    <location>
        <begin position="10"/>
        <end position="206"/>
    </location>
</feature>
<dbReference type="SUPFAM" id="SSF56300">
    <property type="entry name" value="Metallo-dependent phosphatases"/>
    <property type="match status" value="1"/>
</dbReference>